<dbReference type="InterPro" id="IPR027051">
    <property type="entry name" value="XdhC_Rossmann_dom"/>
</dbReference>
<evidence type="ECO:0000259" key="2">
    <source>
        <dbReference type="Pfam" id="PF13478"/>
    </source>
</evidence>
<dbReference type="InterPro" id="IPR003777">
    <property type="entry name" value="XdhC_CoxI"/>
</dbReference>
<name>A0ABV2G8B9_9BACL</name>
<sequence length="338" mass="36293">MTGTFAQWKKLLEEEGPAALVTLVRVEGSSYRKAGAMMIIGTCGCTAGMVSGGCLEEDLSGRAAALAGTGRVELHRYDLSSEDDLGWGLGAGCNGVLTLLVRDADKRFREALRRAVGRLDAKEPVLFLQETDGDKYAFFSLGGGLDGTLKLPGTGQPERLLMESRPFSRFSEELETAAGPVHARLVWPQPALYLIGAGMDARPLARLASGFGYAVHLVDWRPGLCSAVHFPDAANFWTGPVEDSVRSIPFSPLDSAVVMTHDFARDRSVLGHLLEEDLFYLGVLGSRKRTERLIGGPMPGRVRSPVGLPIGADGPEEIALSILAELIAVREQKTACVQ</sequence>
<protein>
    <submittedName>
        <fullName evidence="3">Xanthine/CO dehydrogenase XdhC/CoxF family maturation factor</fullName>
    </submittedName>
</protein>
<dbReference type="Gene3D" id="3.40.50.720">
    <property type="entry name" value="NAD(P)-binding Rossmann-like Domain"/>
    <property type="match status" value="1"/>
</dbReference>
<proteinExistence type="predicted"/>
<feature type="domain" description="XdhC- CoxI" evidence="1">
    <location>
        <begin position="12"/>
        <end position="78"/>
    </location>
</feature>
<dbReference type="PANTHER" id="PTHR30388:SF6">
    <property type="entry name" value="XANTHINE DEHYDROGENASE SUBUNIT A-RELATED"/>
    <property type="match status" value="1"/>
</dbReference>
<dbReference type="Pfam" id="PF02625">
    <property type="entry name" value="XdhC_CoxI"/>
    <property type="match status" value="1"/>
</dbReference>
<gene>
    <name evidence="3" type="ORF">ABID49_000363</name>
</gene>
<evidence type="ECO:0000259" key="1">
    <source>
        <dbReference type="Pfam" id="PF02625"/>
    </source>
</evidence>
<dbReference type="RefSeq" id="WP_354194697.1">
    <property type="nucleotide sequence ID" value="NZ_JBEPLW010000001.1"/>
</dbReference>
<accession>A0ABV2G8B9</accession>
<dbReference type="InterPro" id="IPR052698">
    <property type="entry name" value="MoCofactor_Util/Proc"/>
</dbReference>
<reference evidence="3 4" key="1">
    <citation type="submission" date="2024-06" db="EMBL/GenBank/DDBJ databases">
        <title>Genomic Encyclopedia of Type Strains, Phase IV (KMG-IV): sequencing the most valuable type-strain genomes for metagenomic binning, comparative biology and taxonomic classification.</title>
        <authorList>
            <person name="Goeker M."/>
        </authorList>
    </citation>
    <scope>NUCLEOTIDE SEQUENCE [LARGE SCALE GENOMIC DNA]</scope>
    <source>
        <strain evidence="3 4">DSM 26128</strain>
    </source>
</reference>
<organism evidence="3 4">
    <name type="scientific">Bhargavaea ullalensis</name>
    <dbReference type="NCBI Taxonomy" id="1265685"/>
    <lineage>
        <taxon>Bacteria</taxon>
        <taxon>Bacillati</taxon>
        <taxon>Bacillota</taxon>
        <taxon>Bacilli</taxon>
        <taxon>Bacillales</taxon>
        <taxon>Caryophanaceae</taxon>
        <taxon>Bhargavaea</taxon>
    </lineage>
</organism>
<keyword evidence="4" id="KW-1185">Reference proteome</keyword>
<dbReference type="PANTHER" id="PTHR30388">
    <property type="entry name" value="ALDEHYDE OXIDOREDUCTASE MOLYBDENUM COFACTOR ASSEMBLY PROTEIN"/>
    <property type="match status" value="1"/>
</dbReference>
<feature type="domain" description="XdhC Rossmann" evidence="2">
    <location>
        <begin position="192"/>
        <end position="326"/>
    </location>
</feature>
<dbReference type="EMBL" id="JBEPLW010000001">
    <property type="protein sequence ID" value="MET3574487.1"/>
    <property type="molecule type" value="Genomic_DNA"/>
</dbReference>
<evidence type="ECO:0000313" key="4">
    <source>
        <dbReference type="Proteomes" id="UP001549099"/>
    </source>
</evidence>
<comment type="caution">
    <text evidence="3">The sequence shown here is derived from an EMBL/GenBank/DDBJ whole genome shotgun (WGS) entry which is preliminary data.</text>
</comment>
<dbReference type="Pfam" id="PF13478">
    <property type="entry name" value="XdhC_C"/>
    <property type="match status" value="1"/>
</dbReference>
<dbReference type="Proteomes" id="UP001549099">
    <property type="component" value="Unassembled WGS sequence"/>
</dbReference>
<evidence type="ECO:0000313" key="3">
    <source>
        <dbReference type="EMBL" id="MET3574487.1"/>
    </source>
</evidence>